<accession>A0ACB6ZJ00</accession>
<evidence type="ECO:0000313" key="2">
    <source>
        <dbReference type="Proteomes" id="UP000886501"/>
    </source>
</evidence>
<feature type="non-terminal residue" evidence="1">
    <location>
        <position position="1"/>
    </location>
</feature>
<dbReference type="Proteomes" id="UP000886501">
    <property type="component" value="Unassembled WGS sequence"/>
</dbReference>
<reference evidence="1" key="1">
    <citation type="submission" date="2019-10" db="EMBL/GenBank/DDBJ databases">
        <authorList>
            <consortium name="DOE Joint Genome Institute"/>
            <person name="Kuo A."/>
            <person name="Miyauchi S."/>
            <person name="Kiss E."/>
            <person name="Drula E."/>
            <person name="Kohler A."/>
            <person name="Sanchez-Garcia M."/>
            <person name="Andreopoulos B."/>
            <person name="Barry K.W."/>
            <person name="Bonito G."/>
            <person name="Buee M."/>
            <person name="Carver A."/>
            <person name="Chen C."/>
            <person name="Cichocki N."/>
            <person name="Clum A."/>
            <person name="Culley D."/>
            <person name="Crous P.W."/>
            <person name="Fauchery L."/>
            <person name="Girlanda M."/>
            <person name="Hayes R."/>
            <person name="Keri Z."/>
            <person name="Labutti K."/>
            <person name="Lipzen A."/>
            <person name="Lombard V."/>
            <person name="Magnuson J."/>
            <person name="Maillard F."/>
            <person name="Morin E."/>
            <person name="Murat C."/>
            <person name="Nolan M."/>
            <person name="Ohm R."/>
            <person name="Pangilinan J."/>
            <person name="Pereira M."/>
            <person name="Perotto S."/>
            <person name="Peter M."/>
            <person name="Riley R."/>
            <person name="Sitrit Y."/>
            <person name="Stielow B."/>
            <person name="Szollosi G."/>
            <person name="Zifcakova L."/>
            <person name="Stursova M."/>
            <person name="Spatafora J.W."/>
            <person name="Tedersoo L."/>
            <person name="Vaario L.-M."/>
            <person name="Yamada A."/>
            <person name="Yan M."/>
            <person name="Wang P."/>
            <person name="Xu J."/>
            <person name="Bruns T."/>
            <person name="Baldrian P."/>
            <person name="Vilgalys R."/>
            <person name="Henrissat B."/>
            <person name="Grigoriev I.V."/>
            <person name="Hibbett D."/>
            <person name="Nagy L.G."/>
            <person name="Martin F.M."/>
        </authorList>
    </citation>
    <scope>NUCLEOTIDE SEQUENCE</scope>
    <source>
        <strain evidence="1">P2</strain>
    </source>
</reference>
<evidence type="ECO:0000313" key="1">
    <source>
        <dbReference type="EMBL" id="KAF9649577.1"/>
    </source>
</evidence>
<proteinExistence type="predicted"/>
<organism evidence="1 2">
    <name type="scientific">Thelephora ganbajun</name>
    <name type="common">Ganba fungus</name>
    <dbReference type="NCBI Taxonomy" id="370292"/>
    <lineage>
        <taxon>Eukaryota</taxon>
        <taxon>Fungi</taxon>
        <taxon>Dikarya</taxon>
        <taxon>Basidiomycota</taxon>
        <taxon>Agaricomycotina</taxon>
        <taxon>Agaricomycetes</taxon>
        <taxon>Thelephorales</taxon>
        <taxon>Thelephoraceae</taxon>
        <taxon>Thelephora</taxon>
    </lineage>
</organism>
<sequence>INGLAGVFTDADLELLRSNLNVASIEEDGYAYTQSVTTQRVLLTHFECLTDANWDLGRISSKTPVMNRNPNALIFPYKYDSTAGAGTNVYIIETSAGQSIANSFTSPLPSGGYPDADGNGHGIHCAGTAVSHPYGVAKAANFIAVKILDDSGHGHISTDVYVPDSISGIDWVAIATTNSRRPSVVCVSLGGRFMDSVNAAADNLAASGVTTVVVAGDSSTDAADFSPASAPSVITVGATDINNATASFSNYGAVLATWAPGVNVISTWNDYRIKTLSGTSVATPYVVGFSAYLLGMYPYMIPSSVKSAIQSMALNGVLSGVRKFINPSTSHEAHYSLQ</sequence>
<comment type="caution">
    <text evidence="1">The sequence shown here is derived from an EMBL/GenBank/DDBJ whole genome shotgun (WGS) entry which is preliminary data.</text>
</comment>
<keyword evidence="2" id="KW-1185">Reference proteome</keyword>
<protein>
    <submittedName>
        <fullName evidence="1">Subtilisin-like protein</fullName>
    </submittedName>
</protein>
<dbReference type="EMBL" id="MU117996">
    <property type="protein sequence ID" value="KAF9649577.1"/>
    <property type="molecule type" value="Genomic_DNA"/>
</dbReference>
<name>A0ACB6ZJ00_THEGA</name>
<gene>
    <name evidence="1" type="ORF">BDM02DRAFT_3094614</name>
</gene>
<reference evidence="1" key="2">
    <citation type="journal article" date="2020" name="Nat. Commun.">
        <title>Large-scale genome sequencing of mycorrhizal fungi provides insights into the early evolution of symbiotic traits.</title>
        <authorList>
            <person name="Miyauchi S."/>
            <person name="Kiss E."/>
            <person name="Kuo A."/>
            <person name="Drula E."/>
            <person name="Kohler A."/>
            <person name="Sanchez-Garcia M."/>
            <person name="Morin E."/>
            <person name="Andreopoulos B."/>
            <person name="Barry K.W."/>
            <person name="Bonito G."/>
            <person name="Buee M."/>
            <person name="Carver A."/>
            <person name="Chen C."/>
            <person name="Cichocki N."/>
            <person name="Clum A."/>
            <person name="Culley D."/>
            <person name="Crous P.W."/>
            <person name="Fauchery L."/>
            <person name="Girlanda M."/>
            <person name="Hayes R.D."/>
            <person name="Keri Z."/>
            <person name="LaButti K."/>
            <person name="Lipzen A."/>
            <person name="Lombard V."/>
            <person name="Magnuson J."/>
            <person name="Maillard F."/>
            <person name="Murat C."/>
            <person name="Nolan M."/>
            <person name="Ohm R.A."/>
            <person name="Pangilinan J."/>
            <person name="Pereira M.F."/>
            <person name="Perotto S."/>
            <person name="Peter M."/>
            <person name="Pfister S."/>
            <person name="Riley R."/>
            <person name="Sitrit Y."/>
            <person name="Stielow J.B."/>
            <person name="Szollosi G."/>
            <person name="Zifcakova L."/>
            <person name="Stursova M."/>
            <person name="Spatafora J.W."/>
            <person name="Tedersoo L."/>
            <person name="Vaario L.M."/>
            <person name="Yamada A."/>
            <person name="Yan M."/>
            <person name="Wang P."/>
            <person name="Xu J."/>
            <person name="Bruns T."/>
            <person name="Baldrian P."/>
            <person name="Vilgalys R."/>
            <person name="Dunand C."/>
            <person name="Henrissat B."/>
            <person name="Grigoriev I.V."/>
            <person name="Hibbett D."/>
            <person name="Nagy L.G."/>
            <person name="Martin F.M."/>
        </authorList>
    </citation>
    <scope>NUCLEOTIDE SEQUENCE</scope>
    <source>
        <strain evidence="1">P2</strain>
    </source>
</reference>